<proteinExistence type="predicted"/>
<dbReference type="AlphaFoldDB" id="A0A2H4SWB6"/>
<protein>
    <submittedName>
        <fullName evidence="1">Uncharacterized protein</fullName>
    </submittedName>
</protein>
<evidence type="ECO:0000313" key="2">
    <source>
        <dbReference type="Proteomes" id="UP000323067"/>
    </source>
</evidence>
<sequence length="92" mass="9490">MAKRAQGLMADQDDDSTSEAVVLLSLGKAARLGQDTREAIGQMQSGGTGMLDGRDVVVAVHEATGTDLAAKGAAYAEDQTVSVEDVPRVEEG</sequence>
<dbReference type="VEuPathDB" id="FungiDB:CCM_09303"/>
<dbReference type="EMBL" id="CP023328">
    <property type="protein sequence ID" value="ATY67391.1"/>
    <property type="molecule type" value="Genomic_DNA"/>
</dbReference>
<reference evidence="1 2" key="1">
    <citation type="journal article" date="2017" name="BMC Genomics">
        <title>Chromosome level assembly and secondary metabolite potential of the parasitic fungus Cordyceps militaris.</title>
        <authorList>
            <person name="Kramer G.J."/>
            <person name="Nodwell J.R."/>
        </authorList>
    </citation>
    <scope>NUCLEOTIDE SEQUENCE [LARGE SCALE GENOMIC DNA]</scope>
    <source>
        <strain evidence="1 2">ATCC 34164</strain>
    </source>
</reference>
<name>A0A2H4SWB6_CORMI</name>
<gene>
    <name evidence="1" type="ORF">A9K55_000303</name>
</gene>
<evidence type="ECO:0000313" key="1">
    <source>
        <dbReference type="EMBL" id="ATY67391.1"/>
    </source>
</evidence>
<dbReference type="Proteomes" id="UP000323067">
    <property type="component" value="Chromosome i"/>
</dbReference>
<organism evidence="1 2">
    <name type="scientific">Cordyceps militaris</name>
    <name type="common">Caterpillar fungus</name>
    <name type="synonym">Clavaria militaris</name>
    <dbReference type="NCBI Taxonomy" id="73501"/>
    <lineage>
        <taxon>Eukaryota</taxon>
        <taxon>Fungi</taxon>
        <taxon>Dikarya</taxon>
        <taxon>Ascomycota</taxon>
        <taxon>Pezizomycotina</taxon>
        <taxon>Sordariomycetes</taxon>
        <taxon>Hypocreomycetidae</taxon>
        <taxon>Hypocreales</taxon>
        <taxon>Cordycipitaceae</taxon>
        <taxon>Cordyceps</taxon>
    </lineage>
</organism>
<accession>A0A2H4SWB6</accession>
<dbReference type="VEuPathDB" id="FungiDB:A9K55_000303"/>